<evidence type="ECO:0000256" key="10">
    <source>
        <dbReference type="ARBA" id="ARBA00023201"/>
    </source>
</evidence>
<evidence type="ECO:0000256" key="2">
    <source>
        <dbReference type="ARBA" id="ARBA00007193"/>
    </source>
</evidence>
<dbReference type="GO" id="GO:0005886">
    <property type="term" value="C:plasma membrane"/>
    <property type="evidence" value="ECO:0007669"/>
    <property type="project" value="TreeGrafter"/>
</dbReference>
<protein>
    <submittedName>
        <fullName evidence="14">Amiloride-sensitive sodium channel subunit alpha</fullName>
    </submittedName>
</protein>
<dbReference type="Pfam" id="PF00858">
    <property type="entry name" value="ASC"/>
    <property type="match status" value="1"/>
</dbReference>
<evidence type="ECO:0000256" key="12">
    <source>
        <dbReference type="RuleBase" id="RU000679"/>
    </source>
</evidence>
<comment type="subcellular location">
    <subcellularLocation>
        <location evidence="1">Membrane</location>
        <topology evidence="1">Multi-pass membrane protein</topology>
    </subcellularLocation>
</comment>
<keyword evidence="7" id="KW-0915">Sodium</keyword>
<evidence type="ECO:0000313" key="15">
    <source>
        <dbReference type="Proteomes" id="UP000887013"/>
    </source>
</evidence>
<dbReference type="InterPro" id="IPR001873">
    <property type="entry name" value="ENaC"/>
</dbReference>
<evidence type="ECO:0000256" key="1">
    <source>
        <dbReference type="ARBA" id="ARBA00004141"/>
    </source>
</evidence>
<accession>A0A8X6QRA0</accession>
<organism evidence="14 15">
    <name type="scientific">Nephila pilipes</name>
    <name type="common">Giant wood spider</name>
    <name type="synonym">Nephila maculata</name>
    <dbReference type="NCBI Taxonomy" id="299642"/>
    <lineage>
        <taxon>Eukaryota</taxon>
        <taxon>Metazoa</taxon>
        <taxon>Ecdysozoa</taxon>
        <taxon>Arthropoda</taxon>
        <taxon>Chelicerata</taxon>
        <taxon>Arachnida</taxon>
        <taxon>Araneae</taxon>
        <taxon>Araneomorphae</taxon>
        <taxon>Entelegynae</taxon>
        <taxon>Araneoidea</taxon>
        <taxon>Nephilidae</taxon>
        <taxon>Nephila</taxon>
    </lineage>
</organism>
<keyword evidence="5 12" id="KW-0812">Transmembrane</keyword>
<dbReference type="AlphaFoldDB" id="A0A8X6QRA0"/>
<keyword evidence="9 13" id="KW-0472">Membrane</keyword>
<feature type="transmembrane region" description="Helical" evidence="13">
    <location>
        <begin position="436"/>
        <end position="456"/>
    </location>
</feature>
<reference evidence="14" key="1">
    <citation type="submission" date="2020-08" db="EMBL/GenBank/DDBJ databases">
        <title>Multicomponent nature underlies the extraordinary mechanical properties of spider dragline silk.</title>
        <authorList>
            <person name="Kono N."/>
            <person name="Nakamura H."/>
            <person name="Mori M."/>
            <person name="Yoshida Y."/>
            <person name="Ohtoshi R."/>
            <person name="Malay A.D."/>
            <person name="Moran D.A.P."/>
            <person name="Tomita M."/>
            <person name="Numata K."/>
            <person name="Arakawa K."/>
        </authorList>
    </citation>
    <scope>NUCLEOTIDE SEQUENCE</scope>
</reference>
<keyword evidence="8 12" id="KW-0406">Ion transport</keyword>
<evidence type="ECO:0000256" key="5">
    <source>
        <dbReference type="ARBA" id="ARBA00022692"/>
    </source>
</evidence>
<dbReference type="Proteomes" id="UP000887013">
    <property type="component" value="Unassembled WGS sequence"/>
</dbReference>
<keyword evidence="10 12" id="KW-0739">Sodium transport</keyword>
<comment type="similarity">
    <text evidence="2 12">Belongs to the amiloride-sensitive sodium channel (TC 1.A.6) family.</text>
</comment>
<dbReference type="PANTHER" id="PTHR11690">
    <property type="entry name" value="AMILORIDE-SENSITIVE SODIUM CHANNEL-RELATED"/>
    <property type="match status" value="1"/>
</dbReference>
<evidence type="ECO:0000256" key="4">
    <source>
        <dbReference type="ARBA" id="ARBA00022461"/>
    </source>
</evidence>
<dbReference type="OrthoDB" id="6502088at2759"/>
<proteinExistence type="inferred from homology"/>
<keyword evidence="15" id="KW-1185">Reference proteome</keyword>
<evidence type="ECO:0000256" key="7">
    <source>
        <dbReference type="ARBA" id="ARBA00023053"/>
    </source>
</evidence>
<evidence type="ECO:0000256" key="13">
    <source>
        <dbReference type="SAM" id="Phobius"/>
    </source>
</evidence>
<comment type="caution">
    <text evidence="14">The sequence shown here is derived from an EMBL/GenBank/DDBJ whole genome shotgun (WGS) entry which is preliminary data.</text>
</comment>
<dbReference type="Gene3D" id="1.10.287.770">
    <property type="entry name" value="YojJ-like"/>
    <property type="match status" value="1"/>
</dbReference>
<sequence>MLVRRRTIIKVMKMDSERIEHGSENRKKSLKSYTSMVLQESSLSALSNIISTKHPFRKAFKIFVLICCFTGFFYQCYTFLSHIFQYPTIVDIDIKNPIEIELPALTFCDNNGISRKRFCTKLPHCCMEADEDLCLKYPSYCDMNETTMVPRPEYYSIINKFSTEELSDIGRSIGEMLINQESSYNVLNSIKPEGPFIRAKTIFGTGRMPCYSLFSIVNSPEKSRMQGLSPILERPAVTLTFDVNDEDEFVPGHKNGVFLSVHSPYMGNNPSEKGIFMETGKTYKIYVTTDKEMLLPYPYETDCVNYTELWENNNRTGPRIQENMNMCLHKCLLDAASKSYNCSPVFVLYPNDLRICDFSELDGEFMKYYIPCAEKCKDDCSKTKYTLDVQERFTSDYIWDEIPDEDHKKLIKVEIIIEKAEVITFLHRPQYLDVEVFSYIGGFIGVWLGISLIQIADLGESMFRIMCYAFKK</sequence>
<keyword evidence="11 12" id="KW-0407">Ion channel</keyword>
<keyword evidence="4 12" id="KW-0894">Sodium channel</keyword>
<evidence type="ECO:0000256" key="6">
    <source>
        <dbReference type="ARBA" id="ARBA00022989"/>
    </source>
</evidence>
<keyword evidence="6 13" id="KW-1133">Transmembrane helix</keyword>
<evidence type="ECO:0000313" key="14">
    <source>
        <dbReference type="EMBL" id="GFU32805.1"/>
    </source>
</evidence>
<dbReference type="EMBL" id="BMAW01033983">
    <property type="protein sequence ID" value="GFU32805.1"/>
    <property type="molecule type" value="Genomic_DNA"/>
</dbReference>
<evidence type="ECO:0000256" key="3">
    <source>
        <dbReference type="ARBA" id="ARBA00022448"/>
    </source>
</evidence>
<evidence type="ECO:0000256" key="8">
    <source>
        <dbReference type="ARBA" id="ARBA00023065"/>
    </source>
</evidence>
<evidence type="ECO:0000256" key="9">
    <source>
        <dbReference type="ARBA" id="ARBA00023136"/>
    </source>
</evidence>
<evidence type="ECO:0000256" key="11">
    <source>
        <dbReference type="ARBA" id="ARBA00023303"/>
    </source>
</evidence>
<keyword evidence="3 12" id="KW-0813">Transport</keyword>
<dbReference type="GO" id="GO:0015280">
    <property type="term" value="F:ligand-gated sodium channel activity"/>
    <property type="evidence" value="ECO:0007669"/>
    <property type="project" value="TreeGrafter"/>
</dbReference>
<name>A0A8X6QRA0_NEPPI</name>
<feature type="transmembrane region" description="Helical" evidence="13">
    <location>
        <begin position="62"/>
        <end position="80"/>
    </location>
</feature>
<gene>
    <name evidence="14" type="primary">NCL1_36084</name>
    <name evidence="14" type="ORF">NPIL_609732</name>
</gene>